<gene>
    <name evidence="4" type="ORF">NSA47_12915</name>
</gene>
<keyword evidence="5" id="KW-1185">Reference proteome</keyword>
<evidence type="ECO:0000256" key="1">
    <source>
        <dbReference type="ARBA" id="ARBA00007734"/>
    </source>
</evidence>
<dbReference type="InterPro" id="IPR000189">
    <property type="entry name" value="Transglyc_AS"/>
</dbReference>
<dbReference type="Proteomes" id="UP001205748">
    <property type="component" value="Unassembled WGS sequence"/>
</dbReference>
<proteinExistence type="inferred from homology"/>
<keyword evidence="2" id="KW-0812">Transmembrane</keyword>
<sequence>MQKGRFLILLVFFIIILYFLHPWMIKKIFPIPYKEEIIKYSTIYGVDPDLVAAIIKTESNFDPYAISRKEARGLMQISPITGKWAAKELKRKNFYLEELFVTDINIQMGCWYVQKLNQQFDGDIRLILAAYNGGSGNVSKWLMDKRYSTNGEQLEYIPFPETRNYVEKVLFYHKLYKRIHHLSEIL</sequence>
<comment type="caution">
    <text evidence="4">The sequence shown here is derived from an EMBL/GenBank/DDBJ whole genome shotgun (WGS) entry which is preliminary data.</text>
</comment>
<dbReference type="PROSITE" id="PS00922">
    <property type="entry name" value="TRANSGLYCOSYLASE"/>
    <property type="match status" value="1"/>
</dbReference>
<name>A0AAE3HI53_9FIRM</name>
<dbReference type="Pfam" id="PF01464">
    <property type="entry name" value="SLT"/>
    <property type="match status" value="1"/>
</dbReference>
<comment type="similarity">
    <text evidence="1">Belongs to the transglycosylase Slt family.</text>
</comment>
<keyword evidence="2" id="KW-0472">Membrane</keyword>
<dbReference type="AlphaFoldDB" id="A0AAE3HI53"/>
<dbReference type="EMBL" id="JANKAS010000015">
    <property type="protein sequence ID" value="MCR1899874.1"/>
    <property type="molecule type" value="Genomic_DNA"/>
</dbReference>
<dbReference type="PANTHER" id="PTHR37423">
    <property type="entry name" value="SOLUBLE LYTIC MUREIN TRANSGLYCOSYLASE-RELATED"/>
    <property type="match status" value="1"/>
</dbReference>
<dbReference type="GO" id="GO:0008933">
    <property type="term" value="F:peptidoglycan lytic transglycosylase activity"/>
    <property type="evidence" value="ECO:0007669"/>
    <property type="project" value="InterPro"/>
</dbReference>
<dbReference type="PANTHER" id="PTHR37423:SF2">
    <property type="entry name" value="MEMBRANE-BOUND LYTIC MUREIN TRANSGLYCOSYLASE C"/>
    <property type="match status" value="1"/>
</dbReference>
<reference evidence="4" key="1">
    <citation type="submission" date="2022-07" db="EMBL/GenBank/DDBJ databases">
        <title>Enhanced cultured diversity of the mouse gut microbiota enables custom-made synthetic communities.</title>
        <authorList>
            <person name="Afrizal A."/>
        </authorList>
    </citation>
    <scope>NUCLEOTIDE SEQUENCE</scope>
    <source>
        <strain evidence="4">DSM 28593</strain>
    </source>
</reference>
<evidence type="ECO:0000256" key="2">
    <source>
        <dbReference type="SAM" id="Phobius"/>
    </source>
</evidence>
<evidence type="ECO:0000313" key="5">
    <source>
        <dbReference type="Proteomes" id="UP001205748"/>
    </source>
</evidence>
<dbReference type="GO" id="GO:0000270">
    <property type="term" value="P:peptidoglycan metabolic process"/>
    <property type="evidence" value="ECO:0007669"/>
    <property type="project" value="InterPro"/>
</dbReference>
<dbReference type="Gene3D" id="1.10.530.10">
    <property type="match status" value="1"/>
</dbReference>
<dbReference type="RefSeq" id="WP_257532637.1">
    <property type="nucleotide sequence ID" value="NZ_JANKAS010000015.1"/>
</dbReference>
<organism evidence="4 5">
    <name type="scientific">Irregularibacter muris</name>
    <dbReference type="NCBI Taxonomy" id="1796619"/>
    <lineage>
        <taxon>Bacteria</taxon>
        <taxon>Bacillati</taxon>
        <taxon>Bacillota</taxon>
        <taxon>Clostridia</taxon>
        <taxon>Eubacteriales</taxon>
        <taxon>Eubacteriaceae</taxon>
        <taxon>Irregularibacter</taxon>
    </lineage>
</organism>
<dbReference type="InterPro" id="IPR008258">
    <property type="entry name" value="Transglycosylase_SLT_dom_1"/>
</dbReference>
<dbReference type="CDD" id="cd16896">
    <property type="entry name" value="LT_Slt70-like"/>
    <property type="match status" value="1"/>
</dbReference>
<evidence type="ECO:0000313" key="4">
    <source>
        <dbReference type="EMBL" id="MCR1899874.1"/>
    </source>
</evidence>
<accession>A0AAE3HI53</accession>
<protein>
    <submittedName>
        <fullName evidence="4">Lytic transglycosylase domain-containing protein</fullName>
    </submittedName>
</protein>
<keyword evidence="2" id="KW-1133">Transmembrane helix</keyword>
<dbReference type="InterPro" id="IPR023346">
    <property type="entry name" value="Lysozyme-like_dom_sf"/>
</dbReference>
<dbReference type="SUPFAM" id="SSF53955">
    <property type="entry name" value="Lysozyme-like"/>
    <property type="match status" value="1"/>
</dbReference>
<evidence type="ECO:0000259" key="3">
    <source>
        <dbReference type="Pfam" id="PF01464"/>
    </source>
</evidence>
<feature type="transmembrane region" description="Helical" evidence="2">
    <location>
        <begin position="6"/>
        <end position="25"/>
    </location>
</feature>
<feature type="domain" description="Transglycosylase SLT" evidence="3">
    <location>
        <begin position="37"/>
        <end position="145"/>
    </location>
</feature>
<dbReference type="GO" id="GO:0016020">
    <property type="term" value="C:membrane"/>
    <property type="evidence" value="ECO:0007669"/>
    <property type="project" value="InterPro"/>
</dbReference>